<sequence length="294" mass="36351">MFKYFNQNCISFAVEKGIIFFPFSLFTNIFSSPSHLIEAISSKIHLKRLKFFFLFFYFVLFFLVQKQNKNQKIYLKFQKHLQKDEQNNFFIYNHLYISKALILFQFHQNYINYSHNLYQIFKIILNNSKKQVFHYQAINLNIRLQFQFFFNFIIIINLHPQYFYFFRFNFHFQSKIQLHYLSLQKYQNSLFIFFKFLPYFNHQKGQKVKIFHFFHYSFLLFSQRIHLCRTYYIIFDVLILLHLYEKLLFLQILKSFLLNFLDIILYLTLRHILVNVNISSNIIIIIENTPKFPL</sequence>
<evidence type="ECO:0000313" key="2">
    <source>
        <dbReference type="EMBL" id="EGR28217.1"/>
    </source>
</evidence>
<keyword evidence="1" id="KW-0812">Transmembrane</keyword>
<reference evidence="2 3" key="1">
    <citation type="submission" date="2011-07" db="EMBL/GenBank/DDBJ databases">
        <authorList>
            <person name="Coyne R."/>
            <person name="Brami D."/>
            <person name="Johnson J."/>
            <person name="Hostetler J."/>
            <person name="Hannick L."/>
            <person name="Clark T."/>
            <person name="Cassidy-Hanley D."/>
            <person name="Inman J."/>
        </authorList>
    </citation>
    <scope>NUCLEOTIDE SEQUENCE [LARGE SCALE GENOMIC DNA]</scope>
    <source>
        <strain evidence="2 3">G5</strain>
    </source>
</reference>
<feature type="transmembrane region" description="Helical" evidence="1">
    <location>
        <begin position="148"/>
        <end position="166"/>
    </location>
</feature>
<name>G0R2U5_ICHMU</name>
<dbReference type="RefSeq" id="XP_004027562.1">
    <property type="nucleotide sequence ID" value="XM_004027513.1"/>
</dbReference>
<feature type="transmembrane region" description="Helical" evidence="1">
    <location>
        <begin position="51"/>
        <end position="68"/>
    </location>
</feature>
<keyword evidence="3" id="KW-1185">Reference proteome</keyword>
<accession>G0R2U5</accession>
<dbReference type="InParanoid" id="G0R2U5"/>
<dbReference type="Proteomes" id="UP000008983">
    <property type="component" value="Unassembled WGS sequence"/>
</dbReference>
<dbReference type="EMBL" id="GL984282">
    <property type="protein sequence ID" value="EGR28217.1"/>
    <property type="molecule type" value="Genomic_DNA"/>
</dbReference>
<proteinExistence type="predicted"/>
<dbReference type="AlphaFoldDB" id="G0R2U5"/>
<feature type="transmembrane region" description="Helical" evidence="1">
    <location>
        <begin position="12"/>
        <end position="31"/>
    </location>
</feature>
<gene>
    <name evidence="2" type="ORF">IMG5_181460</name>
</gene>
<dbReference type="GeneID" id="14904269"/>
<evidence type="ECO:0008006" key="4">
    <source>
        <dbReference type="Google" id="ProtNLM"/>
    </source>
</evidence>
<keyword evidence="1" id="KW-0472">Membrane</keyword>
<evidence type="ECO:0000256" key="1">
    <source>
        <dbReference type="SAM" id="Phobius"/>
    </source>
</evidence>
<feature type="transmembrane region" description="Helical" evidence="1">
    <location>
        <begin position="89"/>
        <end position="107"/>
    </location>
</feature>
<organism evidence="2 3">
    <name type="scientific">Ichthyophthirius multifiliis</name>
    <name type="common">White spot disease agent</name>
    <name type="synonym">Ich</name>
    <dbReference type="NCBI Taxonomy" id="5932"/>
    <lineage>
        <taxon>Eukaryota</taxon>
        <taxon>Sar</taxon>
        <taxon>Alveolata</taxon>
        <taxon>Ciliophora</taxon>
        <taxon>Intramacronucleata</taxon>
        <taxon>Oligohymenophorea</taxon>
        <taxon>Hymenostomatida</taxon>
        <taxon>Ophryoglenina</taxon>
        <taxon>Ichthyophthirius</taxon>
    </lineage>
</organism>
<evidence type="ECO:0000313" key="3">
    <source>
        <dbReference type="Proteomes" id="UP000008983"/>
    </source>
</evidence>
<protein>
    <recommendedName>
        <fullName evidence="4">Transmembrane protein</fullName>
    </recommendedName>
</protein>
<keyword evidence="1" id="KW-1133">Transmembrane helix</keyword>